<evidence type="ECO:0000313" key="3">
    <source>
        <dbReference type="Proteomes" id="UP000034087"/>
    </source>
</evidence>
<dbReference type="PROSITE" id="PS51186">
    <property type="entry name" value="GNAT"/>
    <property type="match status" value="1"/>
</dbReference>
<dbReference type="InterPro" id="IPR000182">
    <property type="entry name" value="GNAT_dom"/>
</dbReference>
<comment type="caution">
    <text evidence="2">The sequence shown here is derived from an EMBL/GenBank/DDBJ whole genome shotgun (WGS) entry which is preliminary data.</text>
</comment>
<dbReference type="SUPFAM" id="SSF55729">
    <property type="entry name" value="Acyl-CoA N-acyltransferases (Nat)"/>
    <property type="match status" value="1"/>
</dbReference>
<dbReference type="PANTHER" id="PTHR43415:SF3">
    <property type="entry name" value="GNAT-FAMILY ACETYLTRANSFERASE"/>
    <property type="match status" value="1"/>
</dbReference>
<dbReference type="Proteomes" id="UP000034087">
    <property type="component" value="Unassembled WGS sequence"/>
</dbReference>
<dbReference type="AlphaFoldDB" id="A0A0G1LG67"/>
<dbReference type="GO" id="GO:0016747">
    <property type="term" value="F:acyltransferase activity, transferring groups other than amino-acyl groups"/>
    <property type="evidence" value="ECO:0007669"/>
    <property type="project" value="InterPro"/>
</dbReference>
<evidence type="ECO:0000313" key="2">
    <source>
        <dbReference type="EMBL" id="KKT59014.1"/>
    </source>
</evidence>
<gene>
    <name evidence="2" type="ORF">UW53_C0025G0005</name>
</gene>
<dbReference type="EMBL" id="LCIR01000025">
    <property type="protein sequence ID" value="KKT59014.1"/>
    <property type="molecule type" value="Genomic_DNA"/>
</dbReference>
<keyword evidence="2" id="KW-0808">Transferase</keyword>
<name>A0A0G1LG67_9BACT</name>
<accession>A0A0G1LG67</accession>
<protein>
    <submittedName>
        <fullName evidence="2">GNAT family acetyltransferase</fullName>
    </submittedName>
</protein>
<dbReference type="InterPro" id="IPR016181">
    <property type="entry name" value="Acyl_CoA_acyltransferase"/>
</dbReference>
<reference evidence="2 3" key="1">
    <citation type="journal article" date="2015" name="Nature">
        <title>rRNA introns, odd ribosomes, and small enigmatic genomes across a large radiation of phyla.</title>
        <authorList>
            <person name="Brown C.T."/>
            <person name="Hug L.A."/>
            <person name="Thomas B.C."/>
            <person name="Sharon I."/>
            <person name="Castelle C.J."/>
            <person name="Singh A."/>
            <person name="Wilkins M.J."/>
            <person name="Williams K.H."/>
            <person name="Banfield J.F."/>
        </authorList>
    </citation>
    <scope>NUCLEOTIDE SEQUENCE [LARGE SCALE GENOMIC DNA]</scope>
</reference>
<proteinExistence type="predicted"/>
<dbReference type="Pfam" id="PF13302">
    <property type="entry name" value="Acetyltransf_3"/>
    <property type="match status" value="1"/>
</dbReference>
<dbReference type="Gene3D" id="3.40.630.30">
    <property type="match status" value="1"/>
</dbReference>
<evidence type="ECO:0000259" key="1">
    <source>
        <dbReference type="PROSITE" id="PS51186"/>
    </source>
</evidence>
<sequence length="191" mass="22908">MVTSLANSRIRLRSVEEKDLPTLYIWRNEHEFISLFSPRRTIVSYEKFVIEHKRDTDRERHQQFMIKSVKKNKVIGMIYSYNFNLTDGHVFMGGYIPEEFRKKGYGAMACAMLTAYLFEFFPLHKIYFEALEYNKLSQSMLQSFDFVEEGRFKEHRFYAGQRHDLVRFAAYRKCLSKIQPLLSKLNKNRKT</sequence>
<feature type="domain" description="N-acetyltransferase" evidence="1">
    <location>
        <begin position="10"/>
        <end position="164"/>
    </location>
</feature>
<dbReference type="PANTHER" id="PTHR43415">
    <property type="entry name" value="SPERMIDINE N(1)-ACETYLTRANSFERASE"/>
    <property type="match status" value="1"/>
</dbReference>
<organism evidence="2 3">
    <name type="scientific">Candidatus Giovannonibacteria bacterium GW2011_GWA1_44_25</name>
    <dbReference type="NCBI Taxonomy" id="1618645"/>
    <lineage>
        <taxon>Bacteria</taxon>
        <taxon>Candidatus Giovannoniibacteriota</taxon>
    </lineage>
</organism>